<reference evidence="1" key="1">
    <citation type="journal article" date="2019" name="MBio">
        <title>Virus Genomes from Deep Sea Sediments Expand the Ocean Megavirome and Support Independent Origins of Viral Gigantism.</title>
        <authorList>
            <person name="Backstrom D."/>
            <person name="Yutin N."/>
            <person name="Jorgensen S.L."/>
            <person name="Dharamshi J."/>
            <person name="Homa F."/>
            <person name="Zaremba-Niedwiedzka K."/>
            <person name="Spang A."/>
            <person name="Wolf Y.I."/>
            <person name="Koonin E.V."/>
            <person name="Ettema T.J."/>
        </authorList>
    </citation>
    <scope>NUCLEOTIDE SEQUENCE</scope>
</reference>
<organism evidence="1">
    <name type="scientific">Pithovirus LCPAC304</name>
    <dbReference type="NCBI Taxonomy" id="2506594"/>
    <lineage>
        <taxon>Viruses</taxon>
        <taxon>Pithoviruses</taxon>
    </lineage>
</organism>
<gene>
    <name evidence="1" type="ORF">LCPAC304_06940</name>
</gene>
<protein>
    <submittedName>
        <fullName evidence="1">Uncharacterized protein</fullName>
    </submittedName>
</protein>
<name>A0A481Z967_9VIRU</name>
<accession>A0A481Z967</accession>
<proteinExistence type="predicted"/>
<sequence>MALVEEVVEDQAVGLGEKVVVCMGVRAGKERWQRTAVEVGLDEAVDMGEEVVVEEMGARAGKTGGAVDMGEDQAVDMGEEAVEKGSTK</sequence>
<evidence type="ECO:0000313" key="1">
    <source>
        <dbReference type="EMBL" id="QBK92347.1"/>
    </source>
</evidence>
<dbReference type="EMBL" id="MK500575">
    <property type="protein sequence ID" value="QBK92347.1"/>
    <property type="molecule type" value="Genomic_DNA"/>
</dbReference>